<keyword evidence="1" id="KW-0862">Zinc</keyword>
<feature type="region of interest" description="Disordered" evidence="3">
    <location>
        <begin position="304"/>
        <end position="355"/>
    </location>
</feature>
<dbReference type="Gene3D" id="4.10.60.10">
    <property type="entry name" value="Zinc finger, CCHC-type"/>
    <property type="match status" value="1"/>
</dbReference>
<feature type="compositionally biased region" description="Low complexity" evidence="3">
    <location>
        <begin position="343"/>
        <end position="355"/>
    </location>
</feature>
<keyword evidence="1" id="KW-0863">Zinc-finger</keyword>
<dbReference type="InterPro" id="IPR036875">
    <property type="entry name" value="Znf_CCHC_sf"/>
</dbReference>
<evidence type="ECO:0000256" key="1">
    <source>
        <dbReference type="PROSITE-ProRule" id="PRU00047"/>
    </source>
</evidence>
<comment type="caution">
    <text evidence="5">The sequence shown here is derived from an EMBL/GenBank/DDBJ whole genome shotgun (WGS) entry which is preliminary data.</text>
</comment>
<feature type="coiled-coil region" evidence="2">
    <location>
        <begin position="566"/>
        <end position="623"/>
    </location>
</feature>
<evidence type="ECO:0000313" key="5">
    <source>
        <dbReference type="EMBL" id="GJT32756.1"/>
    </source>
</evidence>
<evidence type="ECO:0000313" key="6">
    <source>
        <dbReference type="Proteomes" id="UP001151760"/>
    </source>
</evidence>
<reference evidence="5" key="2">
    <citation type="submission" date="2022-01" db="EMBL/GenBank/DDBJ databases">
        <authorList>
            <person name="Yamashiro T."/>
            <person name="Shiraishi A."/>
            <person name="Satake H."/>
            <person name="Nakayama K."/>
        </authorList>
    </citation>
    <scope>NUCLEOTIDE SEQUENCE</scope>
</reference>
<evidence type="ECO:0000256" key="2">
    <source>
        <dbReference type="SAM" id="Coils"/>
    </source>
</evidence>
<evidence type="ECO:0000256" key="3">
    <source>
        <dbReference type="SAM" id="MobiDB-lite"/>
    </source>
</evidence>
<gene>
    <name evidence="5" type="ORF">Tco_0923175</name>
</gene>
<dbReference type="InterPro" id="IPR001878">
    <property type="entry name" value="Znf_CCHC"/>
</dbReference>
<dbReference type="PANTHER" id="PTHR35317:SF23">
    <property type="entry name" value="OS04G0629600 PROTEIN"/>
    <property type="match status" value="1"/>
</dbReference>
<dbReference type="PANTHER" id="PTHR35317">
    <property type="entry name" value="OS04G0629600 PROTEIN"/>
    <property type="match status" value="1"/>
</dbReference>
<protein>
    <submittedName>
        <fullName evidence="5">Reverse transcriptase domain, ribonuclease H-like domain, aspartic peptidase domain protein</fullName>
    </submittedName>
</protein>
<feature type="region of interest" description="Disordered" evidence="3">
    <location>
        <begin position="257"/>
        <end position="277"/>
    </location>
</feature>
<feature type="compositionally biased region" description="Polar residues" evidence="3">
    <location>
        <begin position="304"/>
        <end position="332"/>
    </location>
</feature>
<dbReference type="EMBL" id="BQNB010014818">
    <property type="protein sequence ID" value="GJT32756.1"/>
    <property type="molecule type" value="Genomic_DNA"/>
</dbReference>
<evidence type="ECO:0000259" key="4">
    <source>
        <dbReference type="PROSITE" id="PS50158"/>
    </source>
</evidence>
<dbReference type="Pfam" id="PF00098">
    <property type="entry name" value="zf-CCHC"/>
    <property type="match status" value="1"/>
</dbReference>
<keyword evidence="1" id="KW-0479">Metal-binding</keyword>
<reference evidence="5" key="1">
    <citation type="journal article" date="2022" name="Int. J. Mol. Sci.">
        <title>Draft Genome of Tanacetum Coccineum: Genomic Comparison of Closely Related Tanacetum-Family Plants.</title>
        <authorList>
            <person name="Yamashiro T."/>
            <person name="Shiraishi A."/>
            <person name="Nakayama K."/>
            <person name="Satake H."/>
        </authorList>
    </citation>
    <scope>NUCLEOTIDE SEQUENCE</scope>
</reference>
<dbReference type="Proteomes" id="UP001151760">
    <property type="component" value="Unassembled WGS sequence"/>
</dbReference>
<name>A0ABQ5D0D6_9ASTR</name>
<dbReference type="SUPFAM" id="SSF57756">
    <property type="entry name" value="Retrovirus zinc finger-like domains"/>
    <property type="match status" value="1"/>
</dbReference>
<dbReference type="PROSITE" id="PS50158">
    <property type="entry name" value="ZF_CCHC"/>
    <property type="match status" value="1"/>
</dbReference>
<sequence>MMSEDSSAAATDNRPPMLEENDYESWKIRIERYIKGKTHGKLIWKSIINGPSPHPQITDPVPENSPADTVMQPRNKIDEEFDAADTLKEQYDIQASNILSQGLPRRIFNTLNQNESAKEIWDSLALIMKGAGQTIDRWKEDIFDEYERFRAKGNEPIYDYFVRLHKLINDMKVTELVIPTHQMNTKFVNNLPSYWSKYVTNMKNAKDMSTVSYVDLFTHLRSYEEHAMKTLRKQEQSSSVADPLAYLAKTTLQLVPTHSTTNSPSQLTPVLASTSSSPAQSHDAAMLAMMQQIANLLSGFQKQFPPTNNQLRSSSNTRSQATVHDGQITTETVQRRAPGNVGNTGSRGNQNNGQGVNNQRKVICYNCREEGHVARQCKEPKRPKDSLWHQDKAMLLQAKEKGAVLDAEAEAFLADVECTVPLAEPLALSTTNMFQVSHEDAYDSDVDDEPNAAAAFMANLSSSSSQINEVRTFNDTIFETVSHSLSPKVPHDEHLDSDDDEVLEDYTIPYDQYLATKDSQDVPTEASPDPPSAIPPSAAYMLNTLSELTTQVEGHRKVNQKQALVNATLTAELDRCKLELARLEHNKVKLENDQVILARNKQNAELKQETESLKTTLRNKEATIAHLTCETKTVLSEKKTLEDKYLEEIVCLKSANQVATGLLQKFQMPTQTIPMLSKKPMIASSDIHKIGLGFSNPWYGRKAQLSQPALYDGHRLLQPGHARVTVHDSDETLLETEVSRMKMSQKPGHVKPIDYAKLNALYDQFVPQKELSREQAYWLSATDIASLTSDPPKPVTPFVRTSPAKSQVQDQLWYLKAEFSQFDEIIKERTTPRTNYLQGSYEFCYLKKCFDEAIIPFYNNIKQGFQNLHTNLCNEVTEFKYTFDELDTEYEHKLLEKKNLQIEKKNMMILNECLIYDSIAKDICSIVLASVNVVPLISDCMCAELRSSCDREHNRVKFQNYKEAIQNQKLCDNSNSIASNAIFEINKLKDQLQGRDETIRNLHSQINIMSMLHNDGYKIEITKQNRRYLELSKASTHSRNTSTEKLAALHDEIAKMKPSGCDTKVSGPKTPEKPKVLAPGMYAISSKYIPPPKRADWIPPTPRKKHVTFQEPTRASTRHTKQTAVNNHKKPNVNVNLSTRTKPATESRKPMPKSHTQNHRILPSKSVNARRAADHNRKLNVVDHNQFVIRSLKSVNTKTPHAKHSVNHTKKVWKATRNHNVKPQWKPTGRHFALYDNCPLTRIMEPIVEPLELTPSVSSSSKVTMISRFPDCKLSDRKAGSKGISGLLREASTNYTVYQRLEEENDYESWKIRIEWYIKGKTHGKLIWKSIINGPSPHPHITDPVPDNSPAGTVMQPRNKTDEEFDAADTLKEQCDIQASNILSQGLPRRIFNTLNQNESAKEIWDTVQATNNDKARVYY</sequence>
<feature type="domain" description="CCHC-type" evidence="4">
    <location>
        <begin position="364"/>
        <end position="379"/>
    </location>
</feature>
<feature type="region of interest" description="Disordered" evidence="3">
    <location>
        <begin position="1131"/>
        <end position="1159"/>
    </location>
</feature>
<keyword evidence="2" id="KW-0175">Coiled coil</keyword>
<accession>A0ABQ5D0D6</accession>
<organism evidence="5 6">
    <name type="scientific">Tanacetum coccineum</name>
    <dbReference type="NCBI Taxonomy" id="301880"/>
    <lineage>
        <taxon>Eukaryota</taxon>
        <taxon>Viridiplantae</taxon>
        <taxon>Streptophyta</taxon>
        <taxon>Embryophyta</taxon>
        <taxon>Tracheophyta</taxon>
        <taxon>Spermatophyta</taxon>
        <taxon>Magnoliopsida</taxon>
        <taxon>eudicotyledons</taxon>
        <taxon>Gunneridae</taxon>
        <taxon>Pentapetalae</taxon>
        <taxon>asterids</taxon>
        <taxon>campanulids</taxon>
        <taxon>Asterales</taxon>
        <taxon>Asteraceae</taxon>
        <taxon>Asteroideae</taxon>
        <taxon>Anthemideae</taxon>
        <taxon>Anthemidinae</taxon>
        <taxon>Tanacetum</taxon>
    </lineage>
</organism>
<keyword evidence="6" id="KW-1185">Reference proteome</keyword>
<proteinExistence type="predicted"/>
<dbReference type="SMART" id="SM00343">
    <property type="entry name" value="ZnF_C2HC"/>
    <property type="match status" value="1"/>
</dbReference>
<dbReference type="Pfam" id="PF14223">
    <property type="entry name" value="Retrotran_gag_2"/>
    <property type="match status" value="1"/>
</dbReference>
<feature type="region of interest" description="Disordered" evidence="3">
    <location>
        <begin position="516"/>
        <end position="535"/>
    </location>
</feature>